<proteinExistence type="predicted"/>
<reference evidence="1" key="1">
    <citation type="journal article" date="2014" name="Front. Microbiol.">
        <title>High frequency of phylogenetically diverse reductive dehalogenase-homologous genes in deep subseafloor sedimentary metagenomes.</title>
        <authorList>
            <person name="Kawai M."/>
            <person name="Futagami T."/>
            <person name="Toyoda A."/>
            <person name="Takaki Y."/>
            <person name="Nishi S."/>
            <person name="Hori S."/>
            <person name="Arai W."/>
            <person name="Tsubouchi T."/>
            <person name="Morono Y."/>
            <person name="Uchiyama I."/>
            <person name="Ito T."/>
            <person name="Fujiyama A."/>
            <person name="Inagaki F."/>
            <person name="Takami H."/>
        </authorList>
    </citation>
    <scope>NUCLEOTIDE SEQUENCE</scope>
    <source>
        <strain evidence="1">Expedition CK06-06</strain>
    </source>
</reference>
<feature type="non-terminal residue" evidence="1">
    <location>
        <position position="1"/>
    </location>
</feature>
<dbReference type="EMBL" id="BARU01018056">
    <property type="protein sequence ID" value="GAH51977.1"/>
    <property type="molecule type" value="Genomic_DNA"/>
</dbReference>
<dbReference type="AlphaFoldDB" id="X1G440"/>
<accession>X1G440</accession>
<evidence type="ECO:0000313" key="1">
    <source>
        <dbReference type="EMBL" id="GAH51977.1"/>
    </source>
</evidence>
<protein>
    <recommendedName>
        <fullName evidence="2">DUF4382 domain-containing protein</fullName>
    </recommendedName>
</protein>
<evidence type="ECO:0008006" key="2">
    <source>
        <dbReference type="Google" id="ProtNLM"/>
    </source>
</evidence>
<sequence length="77" mass="8226">VSNVSGVLKETDGLVSVKLPSGKLQISKPFEVTSVSLVNFVYDVTVVEAGKSGQYIIKPQVAQSGADRKFEKIDGKD</sequence>
<organism evidence="1">
    <name type="scientific">marine sediment metagenome</name>
    <dbReference type="NCBI Taxonomy" id="412755"/>
    <lineage>
        <taxon>unclassified sequences</taxon>
        <taxon>metagenomes</taxon>
        <taxon>ecological metagenomes</taxon>
    </lineage>
</organism>
<name>X1G440_9ZZZZ</name>
<comment type="caution">
    <text evidence="1">The sequence shown here is derived from an EMBL/GenBank/DDBJ whole genome shotgun (WGS) entry which is preliminary data.</text>
</comment>
<gene>
    <name evidence="1" type="ORF">S03H2_29883</name>
</gene>